<dbReference type="InterPro" id="IPR050226">
    <property type="entry name" value="NagZ_Beta-hexosaminidase"/>
</dbReference>
<dbReference type="GO" id="GO:0009254">
    <property type="term" value="P:peptidoglycan turnover"/>
    <property type="evidence" value="ECO:0007669"/>
    <property type="project" value="TreeGrafter"/>
</dbReference>
<organism evidence="8 9">
    <name type="scientific">Streptococcus pantholopis</name>
    <dbReference type="NCBI Taxonomy" id="1811193"/>
    <lineage>
        <taxon>Bacteria</taxon>
        <taxon>Bacillati</taxon>
        <taxon>Bacillota</taxon>
        <taxon>Bacilli</taxon>
        <taxon>Lactobacillales</taxon>
        <taxon>Streptococcaceae</taxon>
        <taxon>Streptococcus</taxon>
    </lineage>
</organism>
<reference evidence="9" key="2">
    <citation type="submission" date="2016-03" db="EMBL/GenBank/DDBJ databases">
        <title>Streptococcus antelopensis sp. nov., isolated from the feces of the Tibetan antelope (Pantholops hodgsonii) in Hoh Xil National Nature Reserve, Qinghai, China.</title>
        <authorList>
            <person name="Bai X."/>
        </authorList>
    </citation>
    <scope>NUCLEOTIDE SEQUENCE [LARGE SCALE GENOMIC DNA]</scope>
    <source>
        <strain evidence="9">TA 26</strain>
    </source>
</reference>
<name>A0A172QAK1_9STRE</name>
<dbReference type="Pfam" id="PF00933">
    <property type="entry name" value="Glyco_hydro_3"/>
    <property type="match status" value="1"/>
</dbReference>
<dbReference type="InterPro" id="IPR036962">
    <property type="entry name" value="Glyco_hydro_3_N_sf"/>
</dbReference>
<protein>
    <recommendedName>
        <fullName evidence="3">beta-N-acetylhexosaminidase</fullName>
        <ecNumber evidence="3">3.2.1.52</ecNumber>
    </recommendedName>
</protein>
<keyword evidence="4" id="KW-0378">Hydrolase</keyword>
<evidence type="ECO:0000256" key="3">
    <source>
        <dbReference type="ARBA" id="ARBA00012663"/>
    </source>
</evidence>
<dbReference type="InterPro" id="IPR017853">
    <property type="entry name" value="GH"/>
</dbReference>
<gene>
    <name evidence="8" type="ORF">A0O21_08795</name>
</gene>
<comment type="similarity">
    <text evidence="2">Belongs to the glycosyl hydrolase 3 family.</text>
</comment>
<reference evidence="8 9" key="1">
    <citation type="journal article" date="2016" name="Int. J. Syst. Evol. Microbiol.">
        <title>Streptococcuspantholopis sp. nov., isolated from faeces of the Tibetan antelope (Pantholops hodgsonii).</title>
        <authorList>
            <person name="Bai X."/>
            <person name="Xiong Y."/>
            <person name="Lu S."/>
            <person name="Jin D."/>
            <person name="Lai X."/>
            <person name="Yang J."/>
            <person name="Niu L."/>
            <person name="Hu S."/>
            <person name="Meng X."/>
            <person name="Pu J."/>
            <person name="Ye C."/>
            <person name="Xu J."/>
        </authorList>
    </citation>
    <scope>NUCLEOTIDE SEQUENCE [LARGE SCALE GENOMIC DNA]</scope>
    <source>
        <strain evidence="8 9">TA 26</strain>
    </source>
</reference>
<dbReference type="GO" id="GO:0005975">
    <property type="term" value="P:carbohydrate metabolic process"/>
    <property type="evidence" value="ECO:0007669"/>
    <property type="project" value="InterPro"/>
</dbReference>
<evidence type="ECO:0000256" key="1">
    <source>
        <dbReference type="ARBA" id="ARBA00001231"/>
    </source>
</evidence>
<dbReference type="PANTHER" id="PTHR30480">
    <property type="entry name" value="BETA-HEXOSAMINIDASE-RELATED"/>
    <property type="match status" value="1"/>
</dbReference>
<sequence length="359" mass="39435">MGLRFYQTPAGTSRPPVQPDVESAKTKTIAAYLAEMSVEEKVGQLFFARVPEESALDDIRTYHLGAYLLFSRDFEGRRLNDIRALTASYQEVSAIPMIIASDEEGGLVTRISPILSKDFESPMVLYQTGGLPAVVDDAAAKAQLLKSVGITAGLFPVADVATEKKAFIYERTLGQDAQTTANYVAGVVETLKKEQFASTLKHFPGYGNNADTHTDLVYDQRSLEELESADFLPFAAGIKQGADSILLSHHIVTSIDDVPASLSEKMYTILRKDLNFDGVTITDDMDMAALNKFTSQEEAAYQVVQAGGDMIMSSKYPSQITYLLEKVKAGDLSEDRLDESVSRILAWKYDLGLLKKRGK</sequence>
<evidence type="ECO:0000313" key="8">
    <source>
        <dbReference type="EMBL" id="AND80481.1"/>
    </source>
</evidence>
<evidence type="ECO:0000256" key="2">
    <source>
        <dbReference type="ARBA" id="ARBA00005336"/>
    </source>
</evidence>
<dbReference type="EC" id="3.2.1.52" evidence="3"/>
<dbReference type="EMBL" id="CP014699">
    <property type="protein sequence ID" value="AND80481.1"/>
    <property type="molecule type" value="Genomic_DNA"/>
</dbReference>
<dbReference type="Proteomes" id="UP000077317">
    <property type="component" value="Chromosome"/>
</dbReference>
<comment type="catalytic activity">
    <reaction evidence="1">
        <text>Hydrolysis of terminal non-reducing N-acetyl-D-hexosamine residues in N-acetyl-beta-D-hexosaminides.</text>
        <dbReference type="EC" id="3.2.1.52"/>
    </reaction>
</comment>
<feature type="domain" description="Glycoside hydrolase family 3 N-terminal" evidence="7">
    <location>
        <begin position="38"/>
        <end position="345"/>
    </location>
</feature>
<feature type="region of interest" description="Disordered" evidence="6">
    <location>
        <begin position="1"/>
        <end position="20"/>
    </location>
</feature>
<evidence type="ECO:0000259" key="7">
    <source>
        <dbReference type="Pfam" id="PF00933"/>
    </source>
</evidence>
<proteinExistence type="inferred from homology"/>
<dbReference type="AlphaFoldDB" id="A0A172QAK1"/>
<dbReference type="KEGG" id="spat:A0O21_08795"/>
<dbReference type="InterPro" id="IPR019800">
    <property type="entry name" value="Glyco_hydro_3_AS"/>
</dbReference>
<dbReference type="Gene3D" id="3.20.20.300">
    <property type="entry name" value="Glycoside hydrolase, family 3, N-terminal domain"/>
    <property type="match status" value="1"/>
</dbReference>
<evidence type="ECO:0000313" key="9">
    <source>
        <dbReference type="Proteomes" id="UP000077317"/>
    </source>
</evidence>
<keyword evidence="9" id="KW-1185">Reference proteome</keyword>
<dbReference type="PROSITE" id="PS00775">
    <property type="entry name" value="GLYCOSYL_HYDROL_F3"/>
    <property type="match status" value="1"/>
</dbReference>
<dbReference type="PANTHER" id="PTHR30480:SF13">
    <property type="entry name" value="BETA-HEXOSAMINIDASE"/>
    <property type="match status" value="1"/>
</dbReference>
<evidence type="ECO:0000256" key="5">
    <source>
        <dbReference type="ARBA" id="ARBA00023295"/>
    </source>
</evidence>
<dbReference type="GO" id="GO:0004563">
    <property type="term" value="F:beta-N-acetylhexosaminidase activity"/>
    <property type="evidence" value="ECO:0007669"/>
    <property type="project" value="UniProtKB-EC"/>
</dbReference>
<dbReference type="SUPFAM" id="SSF51445">
    <property type="entry name" value="(Trans)glycosidases"/>
    <property type="match status" value="1"/>
</dbReference>
<evidence type="ECO:0000256" key="4">
    <source>
        <dbReference type="ARBA" id="ARBA00022801"/>
    </source>
</evidence>
<keyword evidence="5" id="KW-0326">Glycosidase</keyword>
<accession>A0A172QAK1</accession>
<dbReference type="STRING" id="1811193.A0O21_08795"/>
<dbReference type="InterPro" id="IPR001764">
    <property type="entry name" value="Glyco_hydro_3_N"/>
</dbReference>
<evidence type="ECO:0000256" key="6">
    <source>
        <dbReference type="SAM" id="MobiDB-lite"/>
    </source>
</evidence>